<dbReference type="CDD" id="cd03467">
    <property type="entry name" value="Rieske"/>
    <property type="match status" value="1"/>
</dbReference>
<keyword evidence="2" id="KW-0479">Metal-binding</keyword>
<dbReference type="PANTHER" id="PTHR21496:SF23">
    <property type="entry name" value="3-PHENYLPROPIONATE_CINNAMIC ACID DIOXYGENASE FERREDOXIN SUBUNIT"/>
    <property type="match status" value="1"/>
</dbReference>
<dbReference type="Pfam" id="PF00355">
    <property type="entry name" value="Rieske"/>
    <property type="match status" value="1"/>
</dbReference>
<evidence type="ECO:0000256" key="2">
    <source>
        <dbReference type="ARBA" id="ARBA00022723"/>
    </source>
</evidence>
<dbReference type="InterPro" id="IPR036922">
    <property type="entry name" value="Rieske_2Fe-2S_sf"/>
</dbReference>
<dbReference type="PANTHER" id="PTHR21496">
    <property type="entry name" value="FERREDOXIN-RELATED"/>
    <property type="match status" value="1"/>
</dbReference>
<dbReference type="RefSeq" id="WP_379191917.1">
    <property type="nucleotide sequence ID" value="NZ_JBHSOW010000121.1"/>
</dbReference>
<evidence type="ECO:0000259" key="5">
    <source>
        <dbReference type="PROSITE" id="PS51296"/>
    </source>
</evidence>
<keyword evidence="1" id="KW-0001">2Fe-2S</keyword>
<accession>A0ABW0W991</accession>
<evidence type="ECO:0000313" key="6">
    <source>
        <dbReference type="EMBL" id="MFC5653261.1"/>
    </source>
</evidence>
<proteinExistence type="predicted"/>
<organism evidence="6 7">
    <name type="scientific">Paenibacillus solisilvae</name>
    <dbReference type="NCBI Taxonomy" id="2486751"/>
    <lineage>
        <taxon>Bacteria</taxon>
        <taxon>Bacillati</taxon>
        <taxon>Bacillota</taxon>
        <taxon>Bacilli</taxon>
        <taxon>Bacillales</taxon>
        <taxon>Paenibacillaceae</taxon>
        <taxon>Paenibacillus</taxon>
    </lineage>
</organism>
<name>A0ABW0W991_9BACL</name>
<evidence type="ECO:0000313" key="7">
    <source>
        <dbReference type="Proteomes" id="UP001596047"/>
    </source>
</evidence>
<dbReference type="EMBL" id="JBHSOW010000121">
    <property type="protein sequence ID" value="MFC5653261.1"/>
    <property type="molecule type" value="Genomic_DNA"/>
</dbReference>
<evidence type="ECO:0000256" key="1">
    <source>
        <dbReference type="ARBA" id="ARBA00022714"/>
    </source>
</evidence>
<dbReference type="SUPFAM" id="SSF50022">
    <property type="entry name" value="ISP domain"/>
    <property type="match status" value="1"/>
</dbReference>
<keyword evidence="4" id="KW-0411">Iron-sulfur</keyword>
<dbReference type="PROSITE" id="PS51296">
    <property type="entry name" value="RIESKE"/>
    <property type="match status" value="1"/>
</dbReference>
<dbReference type="Proteomes" id="UP001596047">
    <property type="component" value="Unassembled WGS sequence"/>
</dbReference>
<sequence length="136" mass="14814">MGRHVIGAAGDLPPGANKILTIEGRSIGVFNVSGTYYALKNSCPHQGAPLCAGKVTGMTLPSEPGQYLYGREGEILRCPWHGWEFDIQNGKSIYDPHKCLVKTYEVAVEAEADADETPSVETYEVKVEEAKIVVYI</sequence>
<evidence type="ECO:0000256" key="4">
    <source>
        <dbReference type="ARBA" id="ARBA00023014"/>
    </source>
</evidence>
<protein>
    <submittedName>
        <fullName evidence="6">Rieske (2Fe-2S) protein</fullName>
    </submittedName>
</protein>
<reference evidence="7" key="1">
    <citation type="journal article" date="2019" name="Int. J. Syst. Evol. Microbiol.">
        <title>The Global Catalogue of Microorganisms (GCM) 10K type strain sequencing project: providing services to taxonomists for standard genome sequencing and annotation.</title>
        <authorList>
            <consortium name="The Broad Institute Genomics Platform"/>
            <consortium name="The Broad Institute Genome Sequencing Center for Infectious Disease"/>
            <person name="Wu L."/>
            <person name="Ma J."/>
        </authorList>
    </citation>
    <scope>NUCLEOTIDE SEQUENCE [LARGE SCALE GENOMIC DNA]</scope>
    <source>
        <strain evidence="7">CGMCC 1.3240</strain>
    </source>
</reference>
<comment type="caution">
    <text evidence="6">The sequence shown here is derived from an EMBL/GenBank/DDBJ whole genome shotgun (WGS) entry which is preliminary data.</text>
</comment>
<keyword evidence="3" id="KW-0408">Iron</keyword>
<dbReference type="Gene3D" id="2.102.10.10">
    <property type="entry name" value="Rieske [2Fe-2S] iron-sulphur domain"/>
    <property type="match status" value="1"/>
</dbReference>
<keyword evidence="7" id="KW-1185">Reference proteome</keyword>
<evidence type="ECO:0000256" key="3">
    <source>
        <dbReference type="ARBA" id="ARBA00023004"/>
    </source>
</evidence>
<feature type="domain" description="Rieske" evidence="5">
    <location>
        <begin position="4"/>
        <end position="115"/>
    </location>
</feature>
<gene>
    <name evidence="6" type="ORF">ACFPYJ_29935</name>
</gene>
<dbReference type="InterPro" id="IPR017941">
    <property type="entry name" value="Rieske_2Fe-2S"/>
</dbReference>